<evidence type="ECO:0000313" key="6">
    <source>
        <dbReference type="EMBL" id="SEN37208.1"/>
    </source>
</evidence>
<keyword evidence="7" id="KW-1185">Reference proteome</keyword>
<proteinExistence type="inferred from homology"/>
<dbReference type="AlphaFoldDB" id="A0A1H8G1K6"/>
<dbReference type="OrthoDB" id="9790913at2"/>
<evidence type="ECO:0000256" key="5">
    <source>
        <dbReference type="ARBA" id="ARBA00034496"/>
    </source>
</evidence>
<organism evidence="6 7">
    <name type="scientific">Paracoccus alcaliphilus</name>
    <dbReference type="NCBI Taxonomy" id="34002"/>
    <lineage>
        <taxon>Bacteria</taxon>
        <taxon>Pseudomonadati</taxon>
        <taxon>Pseudomonadota</taxon>
        <taxon>Alphaproteobacteria</taxon>
        <taxon>Rhodobacterales</taxon>
        <taxon>Paracoccaceae</taxon>
        <taxon>Paracoccus</taxon>
    </lineage>
</organism>
<dbReference type="InterPro" id="IPR044203">
    <property type="entry name" value="GlbO/GLB3-like"/>
</dbReference>
<gene>
    <name evidence="6" type="ORF">SAMN04489859_100596</name>
</gene>
<protein>
    <submittedName>
        <fullName evidence="6">Hemoglobin</fullName>
    </submittedName>
</protein>
<evidence type="ECO:0000256" key="2">
    <source>
        <dbReference type="ARBA" id="ARBA00022617"/>
    </source>
</evidence>
<reference evidence="6 7" key="1">
    <citation type="submission" date="2016-10" db="EMBL/GenBank/DDBJ databases">
        <authorList>
            <person name="de Groot N.N."/>
        </authorList>
    </citation>
    <scope>NUCLEOTIDE SEQUENCE [LARGE SCALE GENOMIC DNA]</scope>
    <source>
        <strain evidence="6 7">DSM 8512</strain>
    </source>
</reference>
<dbReference type="InterPro" id="IPR001486">
    <property type="entry name" value="Hemoglobin_trunc"/>
</dbReference>
<dbReference type="Proteomes" id="UP000199054">
    <property type="component" value="Unassembled WGS sequence"/>
</dbReference>
<dbReference type="Pfam" id="PF01152">
    <property type="entry name" value="Bac_globin"/>
    <property type="match status" value="1"/>
</dbReference>
<dbReference type="PANTHER" id="PTHR47366:SF1">
    <property type="entry name" value="TWO-ON-TWO HEMOGLOBIN-3"/>
    <property type="match status" value="1"/>
</dbReference>
<sequence>MYFAEQKKQSLHEKLGGDEGIRILVKEFYDIIEQDEDARALHLLHLQGAGVAHSRAEQFDYLCGFFGGPQYYVMKHRHSRLKEIHEHVPIGPDMRDLWLKCMDKAIRNVGIDKDLARTLMRHFTTAAETTRNRD</sequence>
<dbReference type="GO" id="GO:0046872">
    <property type="term" value="F:metal ion binding"/>
    <property type="evidence" value="ECO:0007669"/>
    <property type="project" value="UniProtKB-KW"/>
</dbReference>
<dbReference type="Gene3D" id="1.10.490.10">
    <property type="entry name" value="Globins"/>
    <property type="match status" value="1"/>
</dbReference>
<name>A0A1H8G1K6_9RHOB</name>
<comment type="similarity">
    <text evidence="5">Belongs to the truncated hemoglobin family. Group II subfamily.</text>
</comment>
<dbReference type="PANTHER" id="PTHR47366">
    <property type="entry name" value="TWO-ON-TWO HEMOGLOBIN-3"/>
    <property type="match status" value="1"/>
</dbReference>
<dbReference type="STRING" id="34002.SAMN04489859_100596"/>
<keyword evidence="1" id="KW-0813">Transport</keyword>
<evidence type="ECO:0000256" key="3">
    <source>
        <dbReference type="ARBA" id="ARBA00022723"/>
    </source>
</evidence>
<evidence type="ECO:0000313" key="7">
    <source>
        <dbReference type="Proteomes" id="UP000199054"/>
    </source>
</evidence>
<evidence type="ECO:0000256" key="4">
    <source>
        <dbReference type="ARBA" id="ARBA00023004"/>
    </source>
</evidence>
<keyword evidence="4" id="KW-0408">Iron</keyword>
<dbReference type="SUPFAM" id="SSF46458">
    <property type="entry name" value="Globin-like"/>
    <property type="match status" value="1"/>
</dbReference>
<dbReference type="EMBL" id="FODE01000005">
    <property type="protein sequence ID" value="SEN37208.1"/>
    <property type="molecule type" value="Genomic_DNA"/>
</dbReference>
<dbReference type="RefSeq" id="WP_090610861.1">
    <property type="nucleotide sequence ID" value="NZ_CP067125.1"/>
</dbReference>
<dbReference type="GO" id="GO:0019825">
    <property type="term" value="F:oxygen binding"/>
    <property type="evidence" value="ECO:0007669"/>
    <property type="project" value="InterPro"/>
</dbReference>
<evidence type="ECO:0000256" key="1">
    <source>
        <dbReference type="ARBA" id="ARBA00022448"/>
    </source>
</evidence>
<dbReference type="InterPro" id="IPR009050">
    <property type="entry name" value="Globin-like_sf"/>
</dbReference>
<accession>A0A1H8G1K6</accession>
<keyword evidence="2" id="KW-0349">Heme</keyword>
<keyword evidence="3" id="KW-0479">Metal-binding</keyword>
<dbReference type="CDD" id="cd14773">
    <property type="entry name" value="TrHb2_PhHbO-like_O"/>
    <property type="match status" value="1"/>
</dbReference>
<dbReference type="GO" id="GO:0005344">
    <property type="term" value="F:oxygen carrier activity"/>
    <property type="evidence" value="ECO:0007669"/>
    <property type="project" value="InterPro"/>
</dbReference>
<dbReference type="GO" id="GO:0020037">
    <property type="term" value="F:heme binding"/>
    <property type="evidence" value="ECO:0007669"/>
    <property type="project" value="InterPro"/>
</dbReference>
<dbReference type="InterPro" id="IPR012292">
    <property type="entry name" value="Globin/Proto"/>
</dbReference>